<name>A0AAD3XLC6_NEPGR</name>
<comment type="caution">
    <text evidence="2">The sequence shown here is derived from an EMBL/GenBank/DDBJ whole genome shotgun (WGS) entry which is preliminary data.</text>
</comment>
<dbReference type="Proteomes" id="UP001279734">
    <property type="component" value="Unassembled WGS sequence"/>
</dbReference>
<sequence length="137" mass="15082">MAGLLGPPPGSRRASSVPLLLVPSFSKVNSTDTGHSVVSPSWWLPDVGFQHVVEHPRPALTIGSFIIANSMHKDPSDDSVPERQAIAGATPPTTSWSTAPVFWLIRLPKEPLEFLEVDFRCLRYLACFQVPSYSERE</sequence>
<dbReference type="AlphaFoldDB" id="A0AAD3XLC6"/>
<organism evidence="2 3">
    <name type="scientific">Nepenthes gracilis</name>
    <name type="common">Slender pitcher plant</name>
    <dbReference type="NCBI Taxonomy" id="150966"/>
    <lineage>
        <taxon>Eukaryota</taxon>
        <taxon>Viridiplantae</taxon>
        <taxon>Streptophyta</taxon>
        <taxon>Embryophyta</taxon>
        <taxon>Tracheophyta</taxon>
        <taxon>Spermatophyta</taxon>
        <taxon>Magnoliopsida</taxon>
        <taxon>eudicotyledons</taxon>
        <taxon>Gunneridae</taxon>
        <taxon>Pentapetalae</taxon>
        <taxon>Caryophyllales</taxon>
        <taxon>Nepenthaceae</taxon>
        <taxon>Nepenthes</taxon>
    </lineage>
</organism>
<keyword evidence="3" id="KW-1185">Reference proteome</keyword>
<evidence type="ECO:0000313" key="2">
    <source>
        <dbReference type="EMBL" id="GMH08625.1"/>
    </source>
</evidence>
<dbReference type="EMBL" id="BSYO01000008">
    <property type="protein sequence ID" value="GMH08625.1"/>
    <property type="molecule type" value="Genomic_DNA"/>
</dbReference>
<accession>A0AAD3XLC6</accession>
<protein>
    <submittedName>
        <fullName evidence="2">Uncharacterized protein</fullName>
    </submittedName>
</protein>
<feature type="region of interest" description="Disordered" evidence="1">
    <location>
        <begin position="73"/>
        <end position="93"/>
    </location>
</feature>
<evidence type="ECO:0000313" key="3">
    <source>
        <dbReference type="Proteomes" id="UP001279734"/>
    </source>
</evidence>
<evidence type="ECO:0000256" key="1">
    <source>
        <dbReference type="SAM" id="MobiDB-lite"/>
    </source>
</evidence>
<gene>
    <name evidence="2" type="ORF">Nepgr_010465</name>
</gene>
<proteinExistence type="predicted"/>
<reference evidence="2" key="1">
    <citation type="submission" date="2023-05" db="EMBL/GenBank/DDBJ databases">
        <title>Nepenthes gracilis genome sequencing.</title>
        <authorList>
            <person name="Fukushima K."/>
        </authorList>
    </citation>
    <scope>NUCLEOTIDE SEQUENCE</scope>
    <source>
        <strain evidence="2">SING2019-196</strain>
    </source>
</reference>